<evidence type="ECO:0000313" key="2">
    <source>
        <dbReference type="EMBL" id="WTW29876.1"/>
    </source>
</evidence>
<name>A0ABZ1MRU1_STREF</name>
<dbReference type="EMBL" id="CP108341">
    <property type="protein sequence ID" value="WTW29876.1"/>
    <property type="molecule type" value="Genomic_DNA"/>
</dbReference>
<feature type="region of interest" description="Disordered" evidence="1">
    <location>
        <begin position="1"/>
        <end position="34"/>
    </location>
</feature>
<keyword evidence="3" id="KW-1185">Reference proteome</keyword>
<dbReference type="RefSeq" id="WP_405507394.1">
    <property type="nucleotide sequence ID" value="NZ_CP108341.1"/>
</dbReference>
<reference evidence="2 3" key="1">
    <citation type="submission" date="2022-10" db="EMBL/GenBank/DDBJ databases">
        <title>The complete genomes of actinobacterial strains from the NBC collection.</title>
        <authorList>
            <person name="Joergensen T.S."/>
            <person name="Alvarez Arevalo M."/>
            <person name="Sterndorff E.B."/>
            <person name="Faurdal D."/>
            <person name="Vuksanovic O."/>
            <person name="Mourched A.-S."/>
            <person name="Charusanti P."/>
            <person name="Shaw S."/>
            <person name="Blin K."/>
            <person name="Weber T."/>
        </authorList>
    </citation>
    <scope>NUCLEOTIDE SEQUENCE [LARGE SCALE GENOMIC DNA]</scope>
    <source>
        <strain evidence="2 3">NBC_00017</strain>
    </source>
</reference>
<evidence type="ECO:0000256" key="1">
    <source>
        <dbReference type="SAM" id="MobiDB-lite"/>
    </source>
</evidence>
<sequence length="155" mass="17703">MTTTRQQIEQERRSQASQVSFWSQPGGLRGEESGTEDVTIISNRSVDVITQVDMLFRVPPFDGDEKRYAALGIEEIPPCTRITFPDRLLGNLIREMEYNLSGATRPKGIQFYDSNGMHWVREETLESRKVDTDAVGPWSNYTPEVKIEPARYCDV</sequence>
<gene>
    <name evidence="2" type="ORF">OHU35_29050</name>
</gene>
<accession>A0ABZ1MRU1</accession>
<dbReference type="Proteomes" id="UP001621512">
    <property type="component" value="Chromosome"/>
</dbReference>
<evidence type="ECO:0000313" key="3">
    <source>
        <dbReference type="Proteomes" id="UP001621512"/>
    </source>
</evidence>
<organism evidence="2 3">
    <name type="scientific">Streptomyces purpurascens</name>
    <dbReference type="NCBI Taxonomy" id="1924"/>
    <lineage>
        <taxon>Bacteria</taxon>
        <taxon>Bacillati</taxon>
        <taxon>Actinomycetota</taxon>
        <taxon>Actinomycetes</taxon>
        <taxon>Kitasatosporales</taxon>
        <taxon>Streptomycetaceae</taxon>
        <taxon>Streptomyces</taxon>
    </lineage>
</organism>
<protein>
    <submittedName>
        <fullName evidence="2">Uncharacterized protein</fullName>
    </submittedName>
</protein>
<proteinExistence type="predicted"/>